<evidence type="ECO:0000313" key="2">
    <source>
        <dbReference type="EMBL" id="MBB6429615.1"/>
    </source>
</evidence>
<evidence type="ECO:0000259" key="1">
    <source>
        <dbReference type="Pfam" id="PF13472"/>
    </source>
</evidence>
<reference evidence="2 3" key="1">
    <citation type="submission" date="2020-08" db="EMBL/GenBank/DDBJ databases">
        <title>Genomic Encyclopedia of Type Strains, Phase IV (KMG-IV): sequencing the most valuable type-strain genomes for metagenomic binning, comparative biology and taxonomic classification.</title>
        <authorList>
            <person name="Goeker M."/>
        </authorList>
    </citation>
    <scope>NUCLEOTIDE SEQUENCE [LARGE SCALE GENOMIC DNA]</scope>
    <source>
        <strain evidence="2 3">DSM 103725</strain>
    </source>
</reference>
<dbReference type="PANTHER" id="PTHR30383:SF5">
    <property type="entry name" value="SGNH HYDROLASE-TYPE ESTERASE DOMAIN-CONTAINING PROTEIN"/>
    <property type="match status" value="1"/>
</dbReference>
<dbReference type="Pfam" id="PF13472">
    <property type="entry name" value="Lipase_GDSL_2"/>
    <property type="match status" value="1"/>
</dbReference>
<keyword evidence="3" id="KW-1185">Reference proteome</keyword>
<dbReference type="PANTHER" id="PTHR30383">
    <property type="entry name" value="THIOESTERASE 1/PROTEASE 1/LYSOPHOSPHOLIPASE L1"/>
    <property type="match status" value="1"/>
</dbReference>
<dbReference type="AlphaFoldDB" id="A0A7X0LJQ3"/>
<dbReference type="SUPFAM" id="SSF52266">
    <property type="entry name" value="SGNH hydrolase"/>
    <property type="match status" value="1"/>
</dbReference>
<dbReference type="EMBL" id="JACHGY010000001">
    <property type="protein sequence ID" value="MBB6429615.1"/>
    <property type="molecule type" value="Genomic_DNA"/>
</dbReference>
<proteinExistence type="predicted"/>
<dbReference type="Gene3D" id="3.40.50.1110">
    <property type="entry name" value="SGNH hydrolase"/>
    <property type="match status" value="1"/>
</dbReference>
<dbReference type="Proteomes" id="UP000541810">
    <property type="component" value="Unassembled WGS sequence"/>
</dbReference>
<gene>
    <name evidence="2" type="ORF">HNQ40_001421</name>
</gene>
<name>A0A7X0LJQ3_9BACT</name>
<dbReference type="InterPro" id="IPR013830">
    <property type="entry name" value="SGNH_hydro"/>
</dbReference>
<protein>
    <submittedName>
        <fullName evidence="2">Lysophospholipase L1-like esterase</fullName>
    </submittedName>
</protein>
<dbReference type="InterPro" id="IPR036514">
    <property type="entry name" value="SGNH_hydro_sf"/>
</dbReference>
<organism evidence="2 3">
    <name type="scientific">Algisphaera agarilytica</name>
    <dbReference type="NCBI Taxonomy" id="1385975"/>
    <lineage>
        <taxon>Bacteria</taxon>
        <taxon>Pseudomonadati</taxon>
        <taxon>Planctomycetota</taxon>
        <taxon>Phycisphaerae</taxon>
        <taxon>Phycisphaerales</taxon>
        <taxon>Phycisphaeraceae</taxon>
        <taxon>Algisphaera</taxon>
    </lineage>
</organism>
<accession>A0A7X0LJQ3</accession>
<dbReference type="RefSeq" id="WP_184677187.1">
    <property type="nucleotide sequence ID" value="NZ_JACHGY010000001.1"/>
</dbReference>
<comment type="caution">
    <text evidence="2">The sequence shown here is derived from an EMBL/GenBank/DDBJ whole genome shotgun (WGS) entry which is preliminary data.</text>
</comment>
<dbReference type="CDD" id="cd04502">
    <property type="entry name" value="SGNH_hydrolase_like_7"/>
    <property type="match status" value="1"/>
</dbReference>
<dbReference type="GO" id="GO:0004622">
    <property type="term" value="F:phosphatidylcholine lysophospholipase activity"/>
    <property type="evidence" value="ECO:0007669"/>
    <property type="project" value="TreeGrafter"/>
</dbReference>
<sequence>MQWYEDDVADAIARRESAVANQFPAGPVVFYGSSSIRLWETLEQDFPHTWTANLGFGGSTLEACDHFFERMVLPARPAGLVVYAGDNDIGDGRSPEAILKSFHALMKKIDADLPGVPVAWISIKPSIARWDKREAIGKVNVWTREAVRARPGTDWVDIYDRMLGPDGNPRKELFADDGLHLSPAGYQLWAQAVRDDVAWLSQPANANPV</sequence>
<feature type="domain" description="SGNH hydrolase-type esterase" evidence="1">
    <location>
        <begin position="38"/>
        <end position="188"/>
    </location>
</feature>
<evidence type="ECO:0000313" key="3">
    <source>
        <dbReference type="Proteomes" id="UP000541810"/>
    </source>
</evidence>
<dbReference type="InterPro" id="IPR051532">
    <property type="entry name" value="Ester_Hydrolysis_Enzymes"/>
</dbReference>